<keyword evidence="3" id="KW-1185">Reference proteome</keyword>
<evidence type="ECO:0000259" key="1">
    <source>
        <dbReference type="PROSITE" id="PS50011"/>
    </source>
</evidence>
<dbReference type="InterPro" id="IPR011009">
    <property type="entry name" value="Kinase-like_dom_sf"/>
</dbReference>
<dbReference type="GO" id="GO:0005524">
    <property type="term" value="F:ATP binding"/>
    <property type="evidence" value="ECO:0007669"/>
    <property type="project" value="InterPro"/>
</dbReference>
<evidence type="ECO:0000313" key="2">
    <source>
        <dbReference type="EnsemblProtists" id="PYU1_T010128"/>
    </source>
</evidence>
<dbReference type="InterPro" id="IPR001245">
    <property type="entry name" value="Ser-Thr/Tyr_kinase_cat_dom"/>
</dbReference>
<dbReference type="InterPro" id="IPR000719">
    <property type="entry name" value="Prot_kinase_dom"/>
</dbReference>
<dbReference type="EnsemblProtists" id="PYU1_T010128">
    <property type="protein sequence ID" value="PYU1_T010128"/>
    <property type="gene ID" value="PYU1_G010108"/>
</dbReference>
<dbReference type="PANTHER" id="PTHR44329:SF214">
    <property type="entry name" value="PROTEIN KINASE DOMAIN-CONTAINING PROTEIN"/>
    <property type="match status" value="1"/>
</dbReference>
<dbReference type="Proteomes" id="UP000019132">
    <property type="component" value="Unassembled WGS sequence"/>
</dbReference>
<dbReference type="STRING" id="431595.K3WYS9"/>
<organism evidence="2 3">
    <name type="scientific">Globisporangium ultimum (strain ATCC 200006 / CBS 805.95 / DAOM BR144)</name>
    <name type="common">Pythium ultimum</name>
    <dbReference type="NCBI Taxonomy" id="431595"/>
    <lineage>
        <taxon>Eukaryota</taxon>
        <taxon>Sar</taxon>
        <taxon>Stramenopiles</taxon>
        <taxon>Oomycota</taxon>
        <taxon>Peronosporomycetes</taxon>
        <taxon>Pythiales</taxon>
        <taxon>Pythiaceae</taxon>
        <taxon>Globisporangium</taxon>
    </lineage>
</organism>
<accession>K3WYS9</accession>
<dbReference type="AlphaFoldDB" id="K3WYS9"/>
<dbReference type="EMBL" id="GL376623">
    <property type="status" value="NOT_ANNOTATED_CDS"/>
    <property type="molecule type" value="Genomic_DNA"/>
</dbReference>
<feature type="domain" description="Protein kinase" evidence="1">
    <location>
        <begin position="1"/>
        <end position="92"/>
    </location>
</feature>
<protein>
    <recommendedName>
        <fullName evidence="1">Protein kinase domain-containing protein</fullName>
    </recommendedName>
</protein>
<dbReference type="Gene3D" id="1.10.510.10">
    <property type="entry name" value="Transferase(Phosphotransferase) domain 1"/>
    <property type="match status" value="1"/>
</dbReference>
<name>K3WYS9_GLOUD</name>
<proteinExistence type="predicted"/>
<dbReference type="GO" id="GO:0004674">
    <property type="term" value="F:protein serine/threonine kinase activity"/>
    <property type="evidence" value="ECO:0007669"/>
    <property type="project" value="TreeGrafter"/>
</dbReference>
<dbReference type="PROSITE" id="PS00108">
    <property type="entry name" value="PROTEIN_KINASE_ST"/>
    <property type="match status" value="1"/>
</dbReference>
<dbReference type="PROSITE" id="PS50011">
    <property type="entry name" value="PROTEIN_KINASE_DOM"/>
    <property type="match status" value="1"/>
</dbReference>
<dbReference type="Pfam" id="PF07714">
    <property type="entry name" value="PK_Tyr_Ser-Thr"/>
    <property type="match status" value="1"/>
</dbReference>
<dbReference type="InterPro" id="IPR008271">
    <property type="entry name" value="Ser/Thr_kinase_AS"/>
</dbReference>
<reference evidence="3" key="1">
    <citation type="journal article" date="2010" name="Genome Biol.">
        <title>Genome sequence of the necrotrophic plant pathogen Pythium ultimum reveals original pathogenicity mechanisms and effector repertoire.</title>
        <authorList>
            <person name="Levesque C.A."/>
            <person name="Brouwer H."/>
            <person name="Cano L."/>
            <person name="Hamilton J.P."/>
            <person name="Holt C."/>
            <person name="Huitema E."/>
            <person name="Raffaele S."/>
            <person name="Robideau G.P."/>
            <person name="Thines M."/>
            <person name="Win J."/>
            <person name="Zerillo M.M."/>
            <person name="Beakes G.W."/>
            <person name="Boore J.L."/>
            <person name="Busam D."/>
            <person name="Dumas B."/>
            <person name="Ferriera S."/>
            <person name="Fuerstenberg S.I."/>
            <person name="Gachon C.M."/>
            <person name="Gaulin E."/>
            <person name="Govers F."/>
            <person name="Grenville-Briggs L."/>
            <person name="Horner N."/>
            <person name="Hostetler J."/>
            <person name="Jiang R.H."/>
            <person name="Johnson J."/>
            <person name="Krajaejun T."/>
            <person name="Lin H."/>
            <person name="Meijer H.J."/>
            <person name="Moore B."/>
            <person name="Morris P."/>
            <person name="Phuntmart V."/>
            <person name="Puiu D."/>
            <person name="Shetty J."/>
            <person name="Stajich J.E."/>
            <person name="Tripathy S."/>
            <person name="Wawra S."/>
            <person name="van West P."/>
            <person name="Whitty B.R."/>
            <person name="Coutinho P.M."/>
            <person name="Henrissat B."/>
            <person name="Martin F."/>
            <person name="Thomas P.D."/>
            <person name="Tyler B.M."/>
            <person name="De Vries R.P."/>
            <person name="Kamoun S."/>
            <person name="Yandell M."/>
            <person name="Tisserat N."/>
            <person name="Buell C.R."/>
        </authorList>
    </citation>
    <scope>NUCLEOTIDE SEQUENCE</scope>
    <source>
        <strain evidence="3">DAOM:BR144</strain>
    </source>
</reference>
<dbReference type="InterPro" id="IPR051681">
    <property type="entry name" value="Ser/Thr_Kinases-Pseudokinases"/>
</dbReference>
<dbReference type="VEuPathDB" id="FungiDB:PYU1_G010108"/>
<dbReference type="InParanoid" id="K3WYS9"/>
<evidence type="ECO:0000313" key="3">
    <source>
        <dbReference type="Proteomes" id="UP000019132"/>
    </source>
</evidence>
<reference evidence="3" key="2">
    <citation type="submission" date="2010-04" db="EMBL/GenBank/DDBJ databases">
        <authorList>
            <person name="Buell R."/>
            <person name="Hamilton J."/>
            <person name="Hostetler J."/>
        </authorList>
    </citation>
    <scope>NUCLEOTIDE SEQUENCE [LARGE SCALE GENOMIC DNA]</scope>
    <source>
        <strain evidence="3">DAOM:BR144</strain>
    </source>
</reference>
<sequence>IQEKSRRHPHVVKRFGACHVGKRYFVCEYASRGALSGYLQRDGNGKRAWKKLYEVALGLQYLHSQRIVHNDLKCDNILIGADMRAKLTDFRL</sequence>
<dbReference type="HOGENOM" id="CLU_165221_0_0_1"/>
<dbReference type="PANTHER" id="PTHR44329">
    <property type="entry name" value="SERINE/THREONINE-PROTEIN KINASE TNNI3K-RELATED"/>
    <property type="match status" value="1"/>
</dbReference>
<reference evidence="2" key="3">
    <citation type="submission" date="2015-02" db="UniProtKB">
        <authorList>
            <consortium name="EnsemblProtists"/>
        </authorList>
    </citation>
    <scope>IDENTIFICATION</scope>
    <source>
        <strain evidence="2">DAOM BR144</strain>
    </source>
</reference>
<dbReference type="SUPFAM" id="SSF56112">
    <property type="entry name" value="Protein kinase-like (PK-like)"/>
    <property type="match status" value="1"/>
</dbReference>